<evidence type="ECO:0000313" key="1">
    <source>
        <dbReference type="Ensembl" id="ENSCPVP00000015364.1"/>
    </source>
</evidence>
<proteinExistence type="predicted"/>
<protein>
    <submittedName>
        <fullName evidence="1">Uncharacterized protein</fullName>
    </submittedName>
</protein>
<reference evidence="1" key="2">
    <citation type="submission" date="2025-08" db="UniProtKB">
        <authorList>
            <consortium name="Ensembl"/>
        </authorList>
    </citation>
    <scope>IDENTIFICATION</scope>
</reference>
<reference evidence="1" key="3">
    <citation type="submission" date="2025-09" db="UniProtKB">
        <authorList>
            <consortium name="Ensembl"/>
        </authorList>
    </citation>
    <scope>IDENTIFICATION</scope>
</reference>
<sequence>MALELVEGGGRGLVEEQGHGARLVGLGDQHGVAAQHHRLVLHLVPVHPGEHLGVPAVGGAVGDAVQQVRVARGPRRPAPHPHAAARPPAPKHTGVRGNSLISHPGGGMILGGSDDGFWHGNDKKVGVFPPNQYVSQGCVPGFADHAGLLAFFPPNLPFAPVISKPVRSPCCSSPFGLSWLLTCCFYLWPRP</sequence>
<dbReference type="Ensembl" id="ENSCPVT00000016042.2">
    <property type="protein sequence ID" value="ENSCPVP00000015364.1"/>
    <property type="gene ID" value="ENSCPVG00000011248.2"/>
</dbReference>
<dbReference type="AlphaFoldDB" id="A0A8C3QAG0"/>
<accession>A0A8C3QAG0</accession>
<name>A0A8C3QAG0_GEOPR</name>
<reference evidence="1" key="1">
    <citation type="submission" date="2020-02" db="EMBL/GenBank/DDBJ databases">
        <authorList>
            <person name="Enbody D E."/>
            <person name="Pettersson E M."/>
        </authorList>
    </citation>
    <scope>NUCLEOTIDE SEQUENCE [LARGE SCALE GENOMIC DNA]</scope>
</reference>
<evidence type="ECO:0000313" key="2">
    <source>
        <dbReference type="Proteomes" id="UP000694382"/>
    </source>
</evidence>
<organism evidence="1 2">
    <name type="scientific">Geospiza parvula</name>
    <name type="common">Small tree-finch</name>
    <name type="synonym">Camarhynchus parvulus</name>
    <dbReference type="NCBI Taxonomy" id="87175"/>
    <lineage>
        <taxon>Eukaryota</taxon>
        <taxon>Metazoa</taxon>
        <taxon>Chordata</taxon>
        <taxon>Craniata</taxon>
        <taxon>Vertebrata</taxon>
        <taxon>Euteleostomi</taxon>
        <taxon>Archelosauria</taxon>
        <taxon>Archosauria</taxon>
        <taxon>Dinosauria</taxon>
        <taxon>Saurischia</taxon>
        <taxon>Theropoda</taxon>
        <taxon>Coelurosauria</taxon>
        <taxon>Aves</taxon>
        <taxon>Neognathae</taxon>
        <taxon>Neoaves</taxon>
        <taxon>Telluraves</taxon>
        <taxon>Australaves</taxon>
        <taxon>Passeriformes</taxon>
        <taxon>Thraupidae</taxon>
        <taxon>Camarhynchus</taxon>
    </lineage>
</organism>
<dbReference type="Proteomes" id="UP000694382">
    <property type="component" value="Chromosome 21"/>
</dbReference>
<keyword evidence="2" id="KW-1185">Reference proteome</keyword>